<feature type="transmembrane region" description="Helical" evidence="1">
    <location>
        <begin position="38"/>
        <end position="58"/>
    </location>
</feature>
<protein>
    <submittedName>
        <fullName evidence="2">Uncharacterized protein</fullName>
    </submittedName>
</protein>
<dbReference type="Proteomes" id="UP000039021">
    <property type="component" value="Unassembled WGS sequence"/>
</dbReference>
<evidence type="ECO:0000256" key="1">
    <source>
        <dbReference type="SAM" id="Phobius"/>
    </source>
</evidence>
<accession>A0A916PBS1</accession>
<organism evidence="2 3">
    <name type="scientific">Mycobacterium tuberculosis</name>
    <dbReference type="NCBI Taxonomy" id="1773"/>
    <lineage>
        <taxon>Bacteria</taxon>
        <taxon>Bacillati</taxon>
        <taxon>Actinomycetota</taxon>
        <taxon>Actinomycetes</taxon>
        <taxon>Mycobacteriales</taxon>
        <taxon>Mycobacteriaceae</taxon>
        <taxon>Mycobacterium</taxon>
        <taxon>Mycobacterium tuberculosis complex</taxon>
    </lineage>
</organism>
<evidence type="ECO:0000313" key="3">
    <source>
        <dbReference type="Proteomes" id="UP000039021"/>
    </source>
</evidence>
<keyword evidence="1" id="KW-0472">Membrane</keyword>
<evidence type="ECO:0000313" key="2">
    <source>
        <dbReference type="EMBL" id="COY52832.1"/>
    </source>
</evidence>
<keyword evidence="1" id="KW-0812">Transmembrane</keyword>
<sequence length="61" mass="6178">MSIPIALAAASANGAASPMVTPSGVRWIVNASSVSTTLAYITIVSVSTIVHTVSRCICARC</sequence>
<dbReference type="EMBL" id="CSBK01001307">
    <property type="protein sequence ID" value="COY52832.1"/>
    <property type="molecule type" value="Genomic_DNA"/>
</dbReference>
<proteinExistence type="predicted"/>
<reference evidence="3" key="1">
    <citation type="submission" date="2015-03" db="EMBL/GenBank/DDBJ databases">
        <authorList>
            <consortium name="Pathogen Informatics"/>
        </authorList>
    </citation>
    <scope>NUCLEOTIDE SEQUENCE [LARGE SCALE GENOMIC DNA]</scope>
    <source>
        <strain evidence="3">N09902308</strain>
    </source>
</reference>
<keyword evidence="1" id="KW-1133">Transmembrane helix</keyword>
<comment type="caution">
    <text evidence="2">The sequence shown here is derived from an EMBL/GenBank/DDBJ whole genome shotgun (WGS) entry which is preliminary data.</text>
</comment>
<dbReference type="AlphaFoldDB" id="A0A916PBS1"/>
<name>A0A916PBS1_MYCTX</name>
<gene>
    <name evidence="2" type="ORF">ERS007739_02749</name>
</gene>